<evidence type="ECO:0000256" key="1">
    <source>
        <dbReference type="SAM" id="Phobius"/>
    </source>
</evidence>
<feature type="transmembrane region" description="Helical" evidence="1">
    <location>
        <begin position="108"/>
        <end position="126"/>
    </location>
</feature>
<dbReference type="KEGG" id="poi:BOP93_02540"/>
<accession>A0A2L0RRA8</accession>
<dbReference type="Proteomes" id="UP000239888">
    <property type="component" value="Chromosome"/>
</dbReference>
<protein>
    <submittedName>
        <fullName evidence="2">Uncharacterized protein</fullName>
    </submittedName>
</protein>
<proteinExistence type="predicted"/>
<dbReference type="EMBL" id="CP018049">
    <property type="protein sequence ID" value="AUZ44498.1"/>
    <property type="molecule type" value="Genomic_DNA"/>
</dbReference>
<evidence type="ECO:0000313" key="3">
    <source>
        <dbReference type="Proteomes" id="UP000239888"/>
    </source>
</evidence>
<keyword evidence="1" id="KW-0472">Membrane</keyword>
<feature type="transmembrane region" description="Helical" evidence="1">
    <location>
        <begin position="53"/>
        <end position="76"/>
    </location>
</feature>
<keyword evidence="1" id="KW-1133">Transmembrane helix</keyword>
<name>A0A2L0RRA8_9PSED</name>
<reference evidence="2 3" key="1">
    <citation type="journal article" date="2018" name="Front. Microbiol.">
        <title>Pseudomonas orientalis F9: A Potent Antagonist against Phytopathogens with Phytotoxic Effect in the Apple Flower.</title>
        <authorList>
            <person name="Zengerer V."/>
            <person name="Schmid M."/>
            <person name="Bieri M."/>
            <person name="Muller D.C."/>
            <person name="Remus-Emsermann M.N.P."/>
            <person name="Ahrens C.H."/>
            <person name="Pelludat C."/>
        </authorList>
    </citation>
    <scope>NUCLEOTIDE SEQUENCE [LARGE SCALE GENOMIC DNA]</scope>
    <source>
        <strain evidence="2 3">F9</strain>
    </source>
</reference>
<organism evidence="2 3">
    <name type="scientific">Pseudomonas orientalis</name>
    <dbReference type="NCBI Taxonomy" id="76758"/>
    <lineage>
        <taxon>Bacteria</taxon>
        <taxon>Pseudomonadati</taxon>
        <taxon>Pseudomonadota</taxon>
        <taxon>Gammaproteobacteria</taxon>
        <taxon>Pseudomonadales</taxon>
        <taxon>Pseudomonadaceae</taxon>
        <taxon>Pseudomonas</taxon>
    </lineage>
</organism>
<gene>
    <name evidence="2" type="ORF">BOP93_02540</name>
</gene>
<feature type="transmembrane region" description="Helical" evidence="1">
    <location>
        <begin position="20"/>
        <end position="41"/>
    </location>
</feature>
<feature type="transmembrane region" description="Helical" evidence="1">
    <location>
        <begin position="83"/>
        <end position="102"/>
    </location>
</feature>
<dbReference type="AlphaFoldDB" id="A0A2L0RRA8"/>
<sequence length="168" mass="19359">MRFFRRTYLMPVRPFLLRYFPVFIGAIFMSILGGTAVVALLEHYYPRTAPWALSASSAEEACVVLALFTTLCNVMIGYGRPKWVWGMYGFFIACLLVALPALRFSPHPFIFAESIVWPLVGLLLLCSKRHQEFRAKAVELRHLRAKVQAAINKRRQHEHAIIRIKKPR</sequence>
<evidence type="ECO:0000313" key="2">
    <source>
        <dbReference type="EMBL" id="AUZ44498.1"/>
    </source>
</evidence>
<keyword evidence="1" id="KW-0812">Transmembrane</keyword>